<dbReference type="GO" id="GO:0016989">
    <property type="term" value="F:sigma factor antagonist activity"/>
    <property type="evidence" value="ECO:0007669"/>
    <property type="project" value="TreeGrafter"/>
</dbReference>
<name>A0A2D2B0V9_9CAUL</name>
<dbReference type="RefSeq" id="WP_099623137.1">
    <property type="nucleotide sequence ID" value="NZ_CP024201.1"/>
</dbReference>
<gene>
    <name evidence="3" type="ORF">CSW64_16530</name>
</gene>
<dbReference type="PANTHER" id="PTHR30273:SF2">
    <property type="entry name" value="PROTEIN FECR"/>
    <property type="match status" value="1"/>
</dbReference>
<evidence type="ECO:0000259" key="2">
    <source>
        <dbReference type="Pfam" id="PF04773"/>
    </source>
</evidence>
<keyword evidence="1" id="KW-1133">Transmembrane helix</keyword>
<evidence type="ECO:0000256" key="1">
    <source>
        <dbReference type="SAM" id="Phobius"/>
    </source>
</evidence>
<keyword evidence="1" id="KW-0472">Membrane</keyword>
<sequence>MKSLMDCTSLRSEEAAVQWALRAEDAMDADEVAEMEAWLSADAQHRKAFDAALAADRLLKQFGDEDELLAMRRSALKARRERRPLPAAFAAGLVAATLLLGGVGGWWASGRGEDFARVFGGAQTTTARYVTIPGERATVSLADGSVMTLNTDSVVETTFDRRGRTAKLVQGQALFSVAHDPSRPFEVLAEGRRVTAVGTVFDVLSLPGELRVAMLDGVVRVSTDSSTPVQTLSAGEVLTAAQGGPMTVRKADTKRLAAWRDGVVFFEETPLREAVAEMNRYTRRRIVIADPRAERLRVSGAFRTSEADLFADSMAAVFGLSLRQSADGRAVLSTQRP</sequence>
<dbReference type="AlphaFoldDB" id="A0A2D2B0V9"/>
<organism evidence="3 4">
    <name type="scientific">Caulobacter mirabilis</name>
    <dbReference type="NCBI Taxonomy" id="69666"/>
    <lineage>
        <taxon>Bacteria</taxon>
        <taxon>Pseudomonadati</taxon>
        <taxon>Pseudomonadota</taxon>
        <taxon>Alphaproteobacteria</taxon>
        <taxon>Caulobacterales</taxon>
        <taxon>Caulobacteraceae</taxon>
        <taxon>Caulobacter</taxon>
    </lineage>
</organism>
<keyword evidence="4" id="KW-1185">Reference proteome</keyword>
<evidence type="ECO:0000313" key="3">
    <source>
        <dbReference type="EMBL" id="ATQ43888.1"/>
    </source>
</evidence>
<dbReference type="OrthoDB" id="9798846at2"/>
<dbReference type="Gene3D" id="2.60.120.1440">
    <property type="match status" value="1"/>
</dbReference>
<keyword evidence="1" id="KW-0812">Transmembrane</keyword>
<proteinExistence type="predicted"/>
<dbReference type="InterPro" id="IPR012373">
    <property type="entry name" value="Ferrdict_sens_TM"/>
</dbReference>
<dbReference type="PIRSF" id="PIRSF018266">
    <property type="entry name" value="FecR"/>
    <property type="match status" value="1"/>
</dbReference>
<dbReference type="PANTHER" id="PTHR30273">
    <property type="entry name" value="PERIPLASMIC SIGNAL SENSOR AND SIGMA FACTOR ACTIVATOR FECR-RELATED"/>
    <property type="match status" value="1"/>
</dbReference>
<evidence type="ECO:0000313" key="4">
    <source>
        <dbReference type="Proteomes" id="UP000228945"/>
    </source>
</evidence>
<dbReference type="Gene3D" id="3.55.50.30">
    <property type="match status" value="1"/>
</dbReference>
<dbReference type="EMBL" id="CP024201">
    <property type="protein sequence ID" value="ATQ43888.1"/>
    <property type="molecule type" value="Genomic_DNA"/>
</dbReference>
<accession>A0A2D2B0V9</accession>
<feature type="transmembrane region" description="Helical" evidence="1">
    <location>
        <begin position="87"/>
        <end position="108"/>
    </location>
</feature>
<feature type="domain" description="FecR protein" evidence="2">
    <location>
        <begin position="128"/>
        <end position="220"/>
    </location>
</feature>
<dbReference type="InterPro" id="IPR006860">
    <property type="entry name" value="FecR"/>
</dbReference>
<protein>
    <recommendedName>
        <fullName evidence="2">FecR protein domain-containing protein</fullName>
    </recommendedName>
</protein>
<dbReference type="Proteomes" id="UP000228945">
    <property type="component" value="Chromosome"/>
</dbReference>
<dbReference type="KEGG" id="cmb:CSW64_16530"/>
<reference evidence="3 4" key="1">
    <citation type="submission" date="2017-10" db="EMBL/GenBank/DDBJ databases">
        <title>Genome sequence of Caulobacter mirabilis FWC38.</title>
        <authorList>
            <person name="Fiebig A."/>
            <person name="Crosson S."/>
        </authorList>
    </citation>
    <scope>NUCLEOTIDE SEQUENCE [LARGE SCALE GENOMIC DNA]</scope>
    <source>
        <strain evidence="3 4">FWC 38</strain>
    </source>
</reference>
<dbReference type="Pfam" id="PF04773">
    <property type="entry name" value="FecR"/>
    <property type="match status" value="1"/>
</dbReference>